<reference evidence="1" key="1">
    <citation type="submission" date="2013-08" db="EMBL/GenBank/DDBJ databases">
        <title>Comparison of modified E. coli strains.</title>
        <authorList>
            <person name="Juergensen J."/>
            <person name="Bonge A."/>
            <person name="Streit W.R."/>
        </authorList>
    </citation>
    <scope>NUCLEOTIDE SEQUENCE</scope>
</reference>
<protein>
    <recommendedName>
        <fullName evidence="2">Bacterial repeat domain-containing protein</fullName>
    </recommendedName>
</protein>
<proteinExistence type="predicted"/>
<dbReference type="AlphaFoldDB" id="A0A0H3U7H9"/>
<evidence type="ECO:0000313" key="1">
    <source>
        <dbReference type="EMBL" id="AIF26455.1"/>
    </source>
</evidence>
<organism evidence="1">
    <name type="scientific">uncultured bacterium fosmid pJB23D10</name>
    <dbReference type="NCBI Taxonomy" id="1478061"/>
    <lineage>
        <taxon>Bacteria</taxon>
        <taxon>environmental samples</taxon>
    </lineage>
</organism>
<dbReference type="EMBL" id="KF540233">
    <property type="protein sequence ID" value="AIF26455.1"/>
    <property type="molecule type" value="Genomic_DNA"/>
</dbReference>
<accession>A0A0H3U7H9</accession>
<sequence length="449" mass="49784">MLFANVLHVSADECLNFARNGLVTYSPDRTAFSIGYGDRSAATYSYGQVGYRVQIHGITGPKQLMAGQHYYDGLVKGEVKVGYWRLSNPFGMCIHSGASNCSVSSLDRMGANRSNCGRVYNAGWIGYCAVCDEPIAYVFFYMTEQMAMRTAYLPSGKSYSNYFYLCPYDNSLENYCPINHVCTQVSANKYKIIYNAGNSSARGIMSSGWFIYGDDNTYEGNENAGGTRLAKCAFTVTGKRFLGWSDKPNGEVLFADEESWINVMNKMDIGNLQDCSSVVLYAVWGSEDESGESMSYDPYNNSYGEVSSEVVGDLGQNGYSGEYACTDDDISLRAEIVRCLCEDDGRSEFIRGEEGILNIELDGSADYVVVEFPRGMEEYDCIFDYIQRGAGAKSEAIDFFVPVYGIPEDAERIIVRVTAYKDEKVISCYPALTLIAGRSVLDDLRTSLR</sequence>
<name>A0A0H3U7H9_9BACT</name>
<evidence type="ECO:0008006" key="2">
    <source>
        <dbReference type="Google" id="ProtNLM"/>
    </source>
</evidence>